<dbReference type="Proteomes" id="UP000294292">
    <property type="component" value="Chromosome"/>
</dbReference>
<proteinExistence type="predicted"/>
<dbReference type="AlphaFoldDB" id="A0A4V1AML7"/>
<dbReference type="InterPro" id="IPR011856">
    <property type="entry name" value="tRNA_endonuc-like_dom_sf"/>
</dbReference>
<evidence type="ECO:0000313" key="2">
    <source>
        <dbReference type="Proteomes" id="UP000294292"/>
    </source>
</evidence>
<name>A0A4V1AML7_9BACL</name>
<accession>A0A4V1AML7</accession>
<evidence type="ECO:0000313" key="1">
    <source>
        <dbReference type="EMBL" id="QBP39715.1"/>
    </source>
</evidence>
<reference evidence="1 2" key="1">
    <citation type="submission" date="2019-03" db="EMBL/GenBank/DDBJ databases">
        <title>Complete genome sequence of Paenisporosarcina antarctica CGMCC 1.6503T.</title>
        <authorList>
            <person name="Rong J.-C."/>
            <person name="Chi N.-Y."/>
            <person name="Zhang Q.-F."/>
        </authorList>
    </citation>
    <scope>NUCLEOTIDE SEQUENCE [LARGE SCALE GENOMIC DNA]</scope>
    <source>
        <strain evidence="1 2">CGMCC 1.6503</strain>
    </source>
</reference>
<protein>
    <submittedName>
        <fullName evidence="1">Uncharacterized protein</fullName>
    </submittedName>
</protein>
<sequence>MAGYIFTLDNIESLNELILNGVYSTNLNVPLKNQWLIHHEGTFTDYLSMSEGDNVYFFIKRKIYGVGKLVNINGDCKHLNFPGADIPLTAKFPALKDKMILNKSTFNLGNRFLCTFENAPYFFKTGIDMDDVLSSNPRAFKMLRVLSRLSFIKIDDVENKALCDIILKTNENEIANPKNIFSYSDKLHNRVKSLIDINYKVNANNILALAANGSKMKHEMAIEAGIIDYIKNTTNNIFGDWDYLSHQVVASPFKPVHYMDKMDIFGYRFIPSFTTISKYLTIEIKREVADKEVINQLMKYVDWINHEYSFGDYSMIEAFVVAQDFPEEVVRLRNEAGKRTFVKGRHPAVTMHWSSLRLIKYIYNEHTKELEFIEKE</sequence>
<dbReference type="RefSeq" id="WP_134208020.1">
    <property type="nucleotide sequence ID" value="NZ_CP038015.1"/>
</dbReference>
<dbReference type="Gene3D" id="3.40.1350.10">
    <property type="match status" value="1"/>
</dbReference>
<organism evidence="1 2">
    <name type="scientific">Paenisporosarcina antarctica</name>
    <dbReference type="NCBI Taxonomy" id="417367"/>
    <lineage>
        <taxon>Bacteria</taxon>
        <taxon>Bacillati</taxon>
        <taxon>Bacillota</taxon>
        <taxon>Bacilli</taxon>
        <taxon>Bacillales</taxon>
        <taxon>Caryophanaceae</taxon>
        <taxon>Paenisporosarcina</taxon>
    </lineage>
</organism>
<dbReference type="OrthoDB" id="1490201at2"/>
<dbReference type="GO" id="GO:0003676">
    <property type="term" value="F:nucleic acid binding"/>
    <property type="evidence" value="ECO:0007669"/>
    <property type="project" value="InterPro"/>
</dbReference>
<gene>
    <name evidence="1" type="ORF">E2636_00420</name>
</gene>
<dbReference type="KEGG" id="panc:E2636_00420"/>
<keyword evidence="2" id="KW-1185">Reference proteome</keyword>
<dbReference type="EMBL" id="CP038015">
    <property type="protein sequence ID" value="QBP39715.1"/>
    <property type="molecule type" value="Genomic_DNA"/>
</dbReference>